<evidence type="ECO:0000259" key="1">
    <source>
        <dbReference type="Pfam" id="PF00501"/>
    </source>
</evidence>
<dbReference type="STRING" id="1136941.ACH46_09980"/>
<accession>A0A0N9NB14</accession>
<dbReference type="Gene3D" id="3.40.50.12780">
    <property type="entry name" value="N-terminal domain of ligase-like"/>
    <property type="match status" value="1"/>
</dbReference>
<dbReference type="InterPro" id="IPR025110">
    <property type="entry name" value="AMP-bd_C"/>
</dbReference>
<evidence type="ECO:0000313" key="4">
    <source>
        <dbReference type="Proteomes" id="UP000063789"/>
    </source>
</evidence>
<dbReference type="PANTHER" id="PTHR43767">
    <property type="entry name" value="LONG-CHAIN-FATTY-ACID--COA LIGASE"/>
    <property type="match status" value="1"/>
</dbReference>
<evidence type="ECO:0000313" key="3">
    <source>
        <dbReference type="EMBL" id="ALG84764.1"/>
    </source>
</evidence>
<dbReference type="InterPro" id="IPR042099">
    <property type="entry name" value="ANL_N_sf"/>
</dbReference>
<organism evidence="3 4">
    <name type="scientific">Gordonia phthalatica</name>
    <dbReference type="NCBI Taxonomy" id="1136941"/>
    <lineage>
        <taxon>Bacteria</taxon>
        <taxon>Bacillati</taxon>
        <taxon>Actinomycetota</taxon>
        <taxon>Actinomycetes</taxon>
        <taxon>Mycobacteriales</taxon>
        <taxon>Gordoniaceae</taxon>
        <taxon>Gordonia</taxon>
    </lineage>
</organism>
<feature type="domain" description="AMP-binding enzyme C-terminal" evidence="2">
    <location>
        <begin position="458"/>
        <end position="535"/>
    </location>
</feature>
<dbReference type="PANTHER" id="PTHR43767:SF1">
    <property type="entry name" value="NONRIBOSOMAL PEPTIDE SYNTHASE PES1 (EUROFUNG)-RELATED"/>
    <property type="match status" value="1"/>
</dbReference>
<dbReference type="RefSeq" id="WP_226995830.1">
    <property type="nucleotide sequence ID" value="NZ_CP011853.1"/>
</dbReference>
<dbReference type="PROSITE" id="PS00455">
    <property type="entry name" value="AMP_BINDING"/>
    <property type="match status" value="1"/>
</dbReference>
<dbReference type="AlphaFoldDB" id="A0A0N9NB14"/>
<dbReference type="Proteomes" id="UP000063789">
    <property type="component" value="Chromosome"/>
</dbReference>
<dbReference type="KEGG" id="goq:ACH46_09980"/>
<reference evidence="4" key="1">
    <citation type="submission" date="2015-06" db="EMBL/GenBank/DDBJ databases">
        <title>Complete genome sequence and metabolic analysis of phthalate degradation pathway in Gordonia sp. QH-11.</title>
        <authorList>
            <person name="Jin D."/>
            <person name="Kong X."/>
            <person name="Bai Z."/>
        </authorList>
    </citation>
    <scope>NUCLEOTIDE SEQUENCE [LARGE SCALE GENOMIC DNA]</scope>
    <source>
        <strain evidence="4">QH-11</strain>
    </source>
</reference>
<keyword evidence="4" id="KW-1185">Reference proteome</keyword>
<proteinExistence type="predicted"/>
<dbReference type="InterPro" id="IPR020845">
    <property type="entry name" value="AMP-binding_CS"/>
</dbReference>
<dbReference type="EMBL" id="CP011853">
    <property type="protein sequence ID" value="ALG84764.1"/>
    <property type="molecule type" value="Genomic_DNA"/>
</dbReference>
<dbReference type="Gene3D" id="3.30.300.30">
    <property type="match status" value="1"/>
</dbReference>
<reference evidence="3 4" key="2">
    <citation type="journal article" date="2017" name="Int. J. Syst. Evol. Microbiol.">
        <title>Gordonia phthalatica sp. nov., a di-n-butyl phthalate-degrading bacterium isolated from activated sludge.</title>
        <authorList>
            <person name="Jin D."/>
            <person name="Kong X."/>
            <person name="Jia M."/>
            <person name="Yu X."/>
            <person name="Wang X."/>
            <person name="Zhuang X."/>
            <person name="Deng Y."/>
            <person name="Bai Z."/>
        </authorList>
    </citation>
    <scope>NUCLEOTIDE SEQUENCE [LARGE SCALE GENOMIC DNA]</scope>
    <source>
        <strain evidence="3 4">QH-11</strain>
    </source>
</reference>
<evidence type="ECO:0008006" key="5">
    <source>
        <dbReference type="Google" id="ProtNLM"/>
    </source>
</evidence>
<dbReference type="Pfam" id="PF13193">
    <property type="entry name" value="AMP-binding_C"/>
    <property type="match status" value="1"/>
</dbReference>
<sequence length="557" mass="60289">MSNRDVDHVVAYPDEMIVRYRSEGLWRERSLSDELTAACNDFAAETALVTPEVRWTYAELSAEVDAFAAGVIAGTDLAPGDRVMFQLGNTAETVVVYLGALRAGLVPVCTLAQHGAREIGLLAAHVNARGLITQGDFDGGRLLDIARSLIADGALEIAIVTRATPFDGAVAYEDLLESGRGRTPAPVAQALTDVAVFQLSGGTTGLPKVAPRLHEEYAYNSREWARALEWTTDTTVLYPLPLMHNAGIALALQPAILSGATTVLAPDAKIDGLLDLITAEHPTSLPLVPPAVAIRMLDHPRTASTDLSSITQYIVGGQKLPLEVAHRLRDELRLPLRQMFGMAEGMFYVTPENAPDSVLLDTVGAPISPLDEARVVDPLTGHDVPAGELGELWMRGPYTIRGYYRAAEHNASAFSADGFYRSGDLGRRHHIDGVDYFSVDGRIKDVINRGVEKIHAEEVEELILRNPDVETAAVVAMPDPVLGERACAFVVMRDGTDPLTVETLGAHLAAHGLAKYKFPERVEVRDQLPLSNVGKLSRKDLRDEVARLLDNESARLA</sequence>
<dbReference type="InterPro" id="IPR045851">
    <property type="entry name" value="AMP-bd_C_sf"/>
</dbReference>
<evidence type="ECO:0000259" key="2">
    <source>
        <dbReference type="Pfam" id="PF13193"/>
    </source>
</evidence>
<dbReference type="PATRIC" id="fig|1136941.3.peg.2027"/>
<dbReference type="SUPFAM" id="SSF56801">
    <property type="entry name" value="Acetyl-CoA synthetase-like"/>
    <property type="match status" value="1"/>
</dbReference>
<dbReference type="InterPro" id="IPR000873">
    <property type="entry name" value="AMP-dep_synth/lig_dom"/>
</dbReference>
<dbReference type="GO" id="GO:0016878">
    <property type="term" value="F:acid-thiol ligase activity"/>
    <property type="evidence" value="ECO:0007669"/>
    <property type="project" value="UniProtKB-ARBA"/>
</dbReference>
<name>A0A0N9NB14_9ACTN</name>
<dbReference type="InterPro" id="IPR050237">
    <property type="entry name" value="ATP-dep_AMP-bd_enzyme"/>
</dbReference>
<protein>
    <recommendedName>
        <fullName evidence="5">2,3-dihydroxybenzoate-AMP ligase</fullName>
    </recommendedName>
</protein>
<gene>
    <name evidence="3" type="ORF">ACH46_09980</name>
</gene>
<dbReference type="Pfam" id="PF00501">
    <property type="entry name" value="AMP-binding"/>
    <property type="match status" value="1"/>
</dbReference>
<feature type="domain" description="AMP-dependent synthetase/ligase" evidence="1">
    <location>
        <begin position="37"/>
        <end position="404"/>
    </location>
</feature>